<evidence type="ECO:0000256" key="4">
    <source>
        <dbReference type="ARBA" id="ARBA00022737"/>
    </source>
</evidence>
<dbReference type="SMART" id="SM00647">
    <property type="entry name" value="IBR"/>
    <property type="match status" value="2"/>
</dbReference>
<proteinExistence type="inferred from homology"/>
<dbReference type="CDD" id="cd20337">
    <property type="entry name" value="BRcat_RBR_HOIP"/>
    <property type="match status" value="1"/>
</dbReference>
<dbReference type="InterPro" id="IPR047543">
    <property type="entry name" value="Bbox1_RNF31-like"/>
</dbReference>
<dbReference type="STRING" id="6573.A0A210R618"/>
<dbReference type="InterPro" id="IPR001876">
    <property type="entry name" value="Znf_RanBP2"/>
</dbReference>
<dbReference type="CDD" id="cd20351">
    <property type="entry name" value="Rcat_RBR_HOIP"/>
    <property type="match status" value="1"/>
</dbReference>
<evidence type="ECO:0000256" key="8">
    <source>
        <dbReference type="PROSITE-ProRule" id="PRU00322"/>
    </source>
</evidence>
<feature type="compositionally biased region" description="Polar residues" evidence="10">
    <location>
        <begin position="431"/>
        <end position="470"/>
    </location>
</feature>
<dbReference type="InterPro" id="IPR047542">
    <property type="entry name" value="Rcat_RBR_RNF31-like"/>
</dbReference>
<evidence type="ECO:0000259" key="11">
    <source>
        <dbReference type="PROSITE" id="PS50089"/>
    </source>
</evidence>
<comment type="similarity">
    <text evidence="1">Belongs to the RBR family.</text>
</comment>
<dbReference type="PANTHER" id="PTHR16004:SF2">
    <property type="entry name" value="E3 UBIQUITIN-PROTEIN LIGASE LUBEL"/>
    <property type="match status" value="1"/>
</dbReference>
<dbReference type="Pfam" id="PF18091">
    <property type="entry name" value="E3_UbLigase_RBR"/>
    <property type="match status" value="1"/>
</dbReference>
<feature type="domain" description="RING-type" evidence="11">
    <location>
        <begin position="1361"/>
        <end position="1410"/>
    </location>
</feature>
<dbReference type="Pfam" id="PF16678">
    <property type="entry name" value="UBA_HOIP"/>
    <property type="match status" value="1"/>
</dbReference>
<dbReference type="SUPFAM" id="SSF90209">
    <property type="entry name" value="Ran binding protein zinc finger-like"/>
    <property type="match status" value="1"/>
</dbReference>
<dbReference type="Gene3D" id="1.20.120.1750">
    <property type="match status" value="1"/>
</dbReference>
<dbReference type="GO" id="GO:1990450">
    <property type="term" value="F:linear polyubiquitin binding"/>
    <property type="evidence" value="ECO:0007669"/>
    <property type="project" value="TreeGrafter"/>
</dbReference>
<dbReference type="GO" id="GO:0097039">
    <property type="term" value="P:protein linear polyubiquitination"/>
    <property type="evidence" value="ECO:0007669"/>
    <property type="project" value="TreeGrafter"/>
</dbReference>
<dbReference type="InterPro" id="IPR001841">
    <property type="entry name" value="Znf_RING"/>
</dbReference>
<evidence type="ECO:0000256" key="7">
    <source>
        <dbReference type="ARBA" id="ARBA00022833"/>
    </source>
</evidence>
<keyword evidence="5 8" id="KW-0863">Zinc-finger</keyword>
<evidence type="ECO:0000256" key="1">
    <source>
        <dbReference type="ARBA" id="ARBA00008278"/>
    </source>
</evidence>
<evidence type="ECO:0000256" key="3">
    <source>
        <dbReference type="ARBA" id="ARBA00022723"/>
    </source>
</evidence>
<dbReference type="Gene3D" id="6.10.140.1100">
    <property type="match status" value="1"/>
</dbReference>
<evidence type="ECO:0000313" key="15">
    <source>
        <dbReference type="Proteomes" id="UP000242188"/>
    </source>
</evidence>
<dbReference type="Gene3D" id="1.10.8.10">
    <property type="entry name" value="DNA helicase RuvA subunit, C-terminal domain"/>
    <property type="match status" value="1"/>
</dbReference>
<dbReference type="Gene3D" id="3.30.40.10">
    <property type="entry name" value="Zinc/RING finger domain, C3HC4 (zinc finger)"/>
    <property type="match status" value="1"/>
</dbReference>
<gene>
    <name evidence="14" type="ORF">KP79_PYT13793</name>
</gene>
<keyword evidence="9" id="KW-0175">Coiled coil</keyword>
<dbReference type="PROSITE" id="PS51873">
    <property type="entry name" value="TRIAD"/>
    <property type="match status" value="1"/>
</dbReference>
<keyword evidence="15" id="KW-1185">Reference proteome</keyword>
<dbReference type="CDD" id="cd16631">
    <property type="entry name" value="mRING-HC-C4C4_RBR_HOIP"/>
    <property type="match status" value="1"/>
</dbReference>
<dbReference type="InterPro" id="IPR026254">
    <property type="entry name" value="RNF31-like"/>
</dbReference>
<feature type="region of interest" description="Disordered" evidence="10">
    <location>
        <begin position="1060"/>
        <end position="1083"/>
    </location>
</feature>
<keyword evidence="6" id="KW-0833">Ubl conjugation pathway</keyword>
<dbReference type="Pfam" id="PF22191">
    <property type="entry name" value="IBR_1"/>
    <property type="match status" value="1"/>
</dbReference>
<accession>A0A210R618</accession>
<feature type="domain" description="RanBP2-type" evidence="12">
    <location>
        <begin position="919"/>
        <end position="951"/>
    </location>
</feature>
<dbReference type="GO" id="GO:0036435">
    <property type="term" value="F:K48-linked polyubiquitin modification-dependent protein binding"/>
    <property type="evidence" value="ECO:0007669"/>
    <property type="project" value="TreeGrafter"/>
</dbReference>
<evidence type="ECO:0000256" key="5">
    <source>
        <dbReference type="ARBA" id="ARBA00022771"/>
    </source>
</evidence>
<dbReference type="GO" id="GO:0008270">
    <property type="term" value="F:zinc ion binding"/>
    <property type="evidence" value="ECO:0007669"/>
    <property type="project" value="UniProtKB-KW"/>
</dbReference>
<dbReference type="Pfam" id="PF01485">
    <property type="entry name" value="IBR"/>
    <property type="match status" value="1"/>
</dbReference>
<dbReference type="OrthoDB" id="9978677at2759"/>
<feature type="compositionally biased region" description="Polar residues" evidence="10">
    <location>
        <begin position="484"/>
        <end position="494"/>
    </location>
</feature>
<feature type="compositionally biased region" description="Polar residues" evidence="10">
    <location>
        <begin position="787"/>
        <end position="797"/>
    </location>
</feature>
<organism evidence="14 15">
    <name type="scientific">Mizuhopecten yessoensis</name>
    <name type="common">Japanese scallop</name>
    <name type="synonym">Patinopecten yessoensis</name>
    <dbReference type="NCBI Taxonomy" id="6573"/>
    <lineage>
        <taxon>Eukaryota</taxon>
        <taxon>Metazoa</taxon>
        <taxon>Spiralia</taxon>
        <taxon>Lophotrochozoa</taxon>
        <taxon>Mollusca</taxon>
        <taxon>Bivalvia</taxon>
        <taxon>Autobranchia</taxon>
        <taxon>Pteriomorphia</taxon>
        <taxon>Pectinida</taxon>
        <taxon>Pectinoidea</taxon>
        <taxon>Pectinidae</taxon>
        <taxon>Mizuhopecten</taxon>
    </lineage>
</organism>
<dbReference type="InterPro" id="IPR036339">
    <property type="entry name" value="PUB-like_dom_sf"/>
</dbReference>
<dbReference type="PANTHER" id="PTHR16004">
    <property type="entry name" value="RING FINGER PROTEIN 31-RELATED"/>
    <property type="match status" value="1"/>
</dbReference>
<keyword evidence="7" id="KW-0862">Zinc</keyword>
<dbReference type="Gene3D" id="1.20.58.2190">
    <property type="match status" value="1"/>
</dbReference>
<dbReference type="InterPro" id="IPR002867">
    <property type="entry name" value="IBR_dom"/>
</dbReference>
<feature type="coiled-coil region" evidence="9">
    <location>
        <begin position="997"/>
        <end position="1024"/>
    </location>
</feature>
<keyword evidence="4" id="KW-0677">Repeat</keyword>
<dbReference type="InterPro" id="IPR047541">
    <property type="entry name" value="RNF31_RBR_mRING-HC-like"/>
</dbReference>
<dbReference type="Proteomes" id="UP000242188">
    <property type="component" value="Unassembled WGS sequence"/>
</dbReference>
<dbReference type="SUPFAM" id="SSF57850">
    <property type="entry name" value="RING/U-box"/>
    <property type="match status" value="3"/>
</dbReference>
<dbReference type="GO" id="GO:0070530">
    <property type="term" value="F:K63-linked polyubiquitin modification-dependent protein binding"/>
    <property type="evidence" value="ECO:0007669"/>
    <property type="project" value="TreeGrafter"/>
</dbReference>
<name>A0A210R618_MIZYE</name>
<dbReference type="InterPro" id="IPR057426">
    <property type="entry name" value="RNF31_UBA_3"/>
</dbReference>
<sequence>MEEHNRVADEKSLRQGIARMRAAMLPYILANEPQNCTKEMLALSRVICDLNMKYRVIDMENLIRENCEELDQVKKIGFAFNILEKYARHLLKPLKNRAEMWRYVKFSNTFFRDRVDVIKGGRKIMRQMGYTEDIEGGMAFPEDQDSDANTIAEMVFDMVLMKYEITNLIHGLHPAPEILVDLIKPFAKNELQVLQSVMDYRRNNKDPPEKKEEPVHNFVVPLVNPERIIPAFPGTEGYTPNSGLEGSTMGLPGEMRGQAPGYRHPGAPHIPSIVQQAWDSSTSENSGQQQIAGSVEEASSGVKDDDQLCNSVVCDICGKQAPELVCSQCDNKQLCTNCDQRWHTHPKRKNHQREVIKTGENRTESMRGIPCSEELGLSEAQMPHQIGTPVDGMLSQTGVPVTNETTPPMSVTGIAPASQDPSWISEDPLGVSNNVTDFNSGTRGNTDVNQASHSYSNQGHETQSMATLPPQTHPSPPAKVRSPSLPQHKSSNANAAPGGPPTSKLLRRIMDIQDLDRRESKIHIDLEMLHQEIQDVEERSSVLIDEGADFEDEEYKSLTRRKFNLQKEKREIDKYFKEIFPHDKHKGKVDIANQHIFRPPSSTPGPQIDPRDPVHGLRMNASIIGNSAVLFGSPASAMSSVGQQGGYGSPAGQSSGAYLTPGQPLQPPVSSTIGQATGQKIMDVAAPKAMDSNSNQYTPVTRAGSADLSRQYTPVPITTHPYNMPAPQPQHTYTSMGMQYGQKMSQPPMPPALPCDQENGQLETQQQAPGYSIARPPFGPQDRPQENLVSSKLNNSADPMETLAVTENTINEGLLEANKELKREPHVPFKLQKVHYPPQAVPIVPPPVPAPQPPGLREAEYLQAASASMQDINSSNLTSTLLNKQVQNENKPVKRSQNYSLPAPASSGYLPGAVARSRSEGASCKWMCQHCTFYNQPDVKACAMCSKTSQNPTFVYDEDRETGASSNLAPETVVEDEEETKVLDRAVRHGQIAYNEYRQVEIEKREAHEKYQELLRQEEAAKQTIIKKPLPTEIAGFVMVETPSPNILYPNLKPPELKLERKSPSPQPMTYSNSPPPSFTGGNKEMNFTEKMKELRLRKKQESLIQEGRSLVKILKEAEKAGFEMEEISLGLNKCDQDLEKTIEWLKNDWQMSIETLITMVTNEGTRMEQNEIGELSYPEAKKALQETSGDLDTAAAICIANRRDMYKEISSRGYFAREAVLMSMLTNKGDVEAALDELNLASIQPFYERVWAEFDNAPLAAGAMARPLDAQDETSVTNSILNHYDFWASVTDKNVDMNRRVRMILVEGKLQSWGRAEVVIKILDIDIANKTVEASLAEIVEAVKNCQDYKSSIVYLSQECQICMSRFAMSRIRSLSSCECKICVDCMRGYFEVCIREKHVRNLCCPLCSQPDMEDSEMATNYLTFLTMLLQTIVSHEDLELYDSKLRDWNLQKDPHFRWCTHCGNGFIWDRENTIAMVCPQCRKKTCYSCKKQWEDQHDGLNCEEFEQWKIDNDPENQAMGLAKHLQLNGIDCPSCKMRYALAKGGCMHFKCPQCGHEFCSGCSQPFVKQGPCVGYQRCQGKGIHSHHPRDCFYYLRDNSVEDLQRILRDKKLHYNAEAQDSQDIDPACPVMEQKELDSRKKDEPCGRDVLKGHAGLCINHYKEYLVGILNKNKADPINILTLDEMKNLLEREEKNIPPQKEGERDTQYRRRLASYIKEKLPIRRPR</sequence>
<feature type="region of interest" description="Disordered" evidence="10">
    <location>
        <begin position="770"/>
        <end position="797"/>
    </location>
</feature>
<feature type="region of interest" description="Disordered" evidence="10">
    <location>
        <begin position="412"/>
        <end position="504"/>
    </location>
</feature>
<dbReference type="PROSITE" id="PS50199">
    <property type="entry name" value="ZF_RANBP2_2"/>
    <property type="match status" value="1"/>
</dbReference>
<dbReference type="PROSITE" id="PS01358">
    <property type="entry name" value="ZF_RANBP2_1"/>
    <property type="match status" value="1"/>
</dbReference>
<reference evidence="14 15" key="1">
    <citation type="journal article" date="2017" name="Nat. Ecol. Evol.">
        <title>Scallop genome provides insights into evolution of bilaterian karyotype and development.</title>
        <authorList>
            <person name="Wang S."/>
            <person name="Zhang J."/>
            <person name="Jiao W."/>
            <person name="Li J."/>
            <person name="Xun X."/>
            <person name="Sun Y."/>
            <person name="Guo X."/>
            <person name="Huan P."/>
            <person name="Dong B."/>
            <person name="Zhang L."/>
            <person name="Hu X."/>
            <person name="Sun X."/>
            <person name="Wang J."/>
            <person name="Zhao C."/>
            <person name="Wang Y."/>
            <person name="Wang D."/>
            <person name="Huang X."/>
            <person name="Wang R."/>
            <person name="Lv J."/>
            <person name="Li Y."/>
            <person name="Zhang Z."/>
            <person name="Liu B."/>
            <person name="Lu W."/>
            <person name="Hui Y."/>
            <person name="Liang J."/>
            <person name="Zhou Z."/>
            <person name="Hou R."/>
            <person name="Li X."/>
            <person name="Liu Y."/>
            <person name="Li H."/>
            <person name="Ning X."/>
            <person name="Lin Y."/>
            <person name="Zhao L."/>
            <person name="Xing Q."/>
            <person name="Dou J."/>
            <person name="Li Y."/>
            <person name="Mao J."/>
            <person name="Guo H."/>
            <person name="Dou H."/>
            <person name="Li T."/>
            <person name="Mu C."/>
            <person name="Jiang W."/>
            <person name="Fu Q."/>
            <person name="Fu X."/>
            <person name="Miao Y."/>
            <person name="Liu J."/>
            <person name="Yu Q."/>
            <person name="Li R."/>
            <person name="Liao H."/>
            <person name="Li X."/>
            <person name="Kong Y."/>
            <person name="Jiang Z."/>
            <person name="Chourrout D."/>
            <person name="Li R."/>
            <person name="Bao Z."/>
        </authorList>
    </citation>
    <scope>NUCLEOTIDE SEQUENCE [LARGE SCALE GENOMIC DNA]</scope>
    <source>
        <strain evidence="14 15">PY_sf001</strain>
    </source>
</reference>
<dbReference type="GO" id="GO:0061630">
    <property type="term" value="F:ubiquitin protein ligase activity"/>
    <property type="evidence" value="ECO:0007669"/>
    <property type="project" value="TreeGrafter"/>
</dbReference>
<evidence type="ECO:0000256" key="10">
    <source>
        <dbReference type="SAM" id="MobiDB-lite"/>
    </source>
</evidence>
<dbReference type="PROSITE" id="PS50089">
    <property type="entry name" value="ZF_RING_2"/>
    <property type="match status" value="1"/>
</dbReference>
<protein>
    <submittedName>
        <fullName evidence="14">E3 ubiquitin-protein ligase RNF31</fullName>
    </submittedName>
</protein>
<dbReference type="InterPro" id="IPR036443">
    <property type="entry name" value="Znf_RanBP2_sf"/>
</dbReference>
<evidence type="ECO:0000259" key="12">
    <source>
        <dbReference type="PROSITE" id="PS50199"/>
    </source>
</evidence>
<dbReference type="InterPro" id="IPR041031">
    <property type="entry name" value="RNF31_C"/>
</dbReference>
<dbReference type="GO" id="GO:0071797">
    <property type="term" value="C:LUBAC complex"/>
    <property type="evidence" value="ECO:0007669"/>
    <property type="project" value="InterPro"/>
</dbReference>
<dbReference type="EMBL" id="NEDP02000186">
    <property type="protein sequence ID" value="OWF56472.1"/>
    <property type="molecule type" value="Genomic_DNA"/>
</dbReference>
<comment type="caution">
    <text evidence="14">The sequence shown here is derived from an EMBL/GenBank/DDBJ whole genome shotgun (WGS) entry which is preliminary data.</text>
</comment>
<feature type="domain" description="RING-type" evidence="13">
    <location>
        <begin position="1357"/>
        <end position="1592"/>
    </location>
</feature>
<dbReference type="Pfam" id="PF25163">
    <property type="entry name" value="UBA_RNF31"/>
    <property type="match status" value="1"/>
</dbReference>
<evidence type="ECO:0000256" key="6">
    <source>
        <dbReference type="ARBA" id="ARBA00022786"/>
    </source>
</evidence>
<evidence type="ECO:0000313" key="14">
    <source>
        <dbReference type="EMBL" id="OWF56472.1"/>
    </source>
</evidence>
<dbReference type="CDD" id="cd19815">
    <property type="entry name" value="Bbox1_HOIP"/>
    <property type="match status" value="1"/>
</dbReference>
<evidence type="ECO:0000256" key="2">
    <source>
        <dbReference type="ARBA" id="ARBA00022679"/>
    </source>
</evidence>
<dbReference type="InterPro" id="IPR013083">
    <property type="entry name" value="Znf_RING/FYVE/PHD"/>
</dbReference>
<evidence type="ECO:0000256" key="9">
    <source>
        <dbReference type="SAM" id="Coils"/>
    </source>
</evidence>
<dbReference type="Gene3D" id="2.30.30.380">
    <property type="entry name" value="Zn-finger domain of Sec23/24"/>
    <property type="match status" value="1"/>
</dbReference>
<dbReference type="SUPFAM" id="SSF143503">
    <property type="entry name" value="PUG domain-like"/>
    <property type="match status" value="1"/>
</dbReference>
<dbReference type="InterPro" id="IPR047540">
    <property type="entry name" value="BRcat_RBR_RNF31-like"/>
</dbReference>
<keyword evidence="2" id="KW-0808">Transferase</keyword>
<keyword evidence="3" id="KW-0479">Metal-binding</keyword>
<dbReference type="InterPro" id="IPR032065">
    <property type="entry name" value="RNF31-UBA"/>
</dbReference>
<evidence type="ECO:0000259" key="13">
    <source>
        <dbReference type="PROSITE" id="PS51873"/>
    </source>
</evidence>
<dbReference type="InterPro" id="IPR044066">
    <property type="entry name" value="TRIAD_supradom"/>
</dbReference>